<dbReference type="HOGENOM" id="CLU_1233729_0_0_9"/>
<evidence type="ECO:0000313" key="2">
    <source>
        <dbReference type="Proteomes" id="UP000004893"/>
    </source>
</evidence>
<dbReference type="EMBL" id="ABYI02000005">
    <property type="protein sequence ID" value="EEG75742.1"/>
    <property type="molecule type" value="Genomic_DNA"/>
</dbReference>
<dbReference type="InterPro" id="IPR037079">
    <property type="entry name" value="AF2212/PG0164-like_sf"/>
</dbReference>
<dbReference type="eggNOG" id="ENOG502Z9X5">
    <property type="taxonomic scope" value="Bacteria"/>
</dbReference>
<dbReference type="STRING" id="553973.CLOHYLEM_04100"/>
<keyword evidence="2" id="KW-1185">Reference proteome</keyword>
<evidence type="ECO:0008006" key="3">
    <source>
        <dbReference type="Google" id="ProtNLM"/>
    </source>
</evidence>
<dbReference type="AlphaFoldDB" id="C0BWB7"/>
<protein>
    <recommendedName>
        <fullName evidence="3">DUF1905 domain-containing protein</fullName>
    </recommendedName>
</protein>
<reference evidence="1" key="2">
    <citation type="submission" date="2013-06" db="EMBL/GenBank/DDBJ databases">
        <title>Draft genome sequence of Clostridium hylemonae (DSM 15053).</title>
        <authorList>
            <person name="Sudarsanam P."/>
            <person name="Ley R."/>
            <person name="Guruge J."/>
            <person name="Turnbaugh P.J."/>
            <person name="Mahowald M."/>
            <person name="Liep D."/>
            <person name="Gordon J."/>
        </authorList>
    </citation>
    <scope>NUCLEOTIDE SEQUENCE</scope>
    <source>
        <strain evidence="1">DSM 15053</strain>
    </source>
</reference>
<accession>C0BWB7</accession>
<organism evidence="1 2">
    <name type="scientific">[Clostridium] hylemonae DSM 15053</name>
    <dbReference type="NCBI Taxonomy" id="553973"/>
    <lineage>
        <taxon>Bacteria</taxon>
        <taxon>Bacillati</taxon>
        <taxon>Bacillota</taxon>
        <taxon>Clostridia</taxon>
        <taxon>Lachnospirales</taxon>
        <taxon>Lachnospiraceae</taxon>
    </lineage>
</organism>
<sequence length="217" mass="24860">MKYTFTEKLLRQGNRYFIKIPFNIWEECGQKGLVPVKVSVEDHKFECRLIPKGAGNYYIPVKKSVVNKIDSNHETGVCFEVINGLTRINHDSPYTKEDPIRKIDGIRHITYPKNGYCGQICIAMLTGLSVDEIVEIMQAGAWQCSFSKLIETLDYFGISHEGKIIYTKGKEVTLPDCCIVNVKSEQKNHFSLFYKGRYYDTVGIDTNKVIGYLRIII</sequence>
<evidence type="ECO:0000313" key="1">
    <source>
        <dbReference type="EMBL" id="EEG75742.1"/>
    </source>
</evidence>
<proteinExistence type="predicted"/>
<comment type="caution">
    <text evidence="1">The sequence shown here is derived from an EMBL/GenBank/DDBJ whole genome shotgun (WGS) entry which is preliminary data.</text>
</comment>
<dbReference type="Gene3D" id="2.40.30.100">
    <property type="entry name" value="AF2212/PG0164-like"/>
    <property type="match status" value="1"/>
</dbReference>
<gene>
    <name evidence="1" type="ORF">CLOHYLEM_04100</name>
</gene>
<dbReference type="Proteomes" id="UP000004893">
    <property type="component" value="Unassembled WGS sequence"/>
</dbReference>
<name>C0BWB7_9FIRM</name>
<dbReference type="Pfam" id="PF08922">
    <property type="entry name" value="DUF1905"/>
    <property type="match status" value="1"/>
</dbReference>
<dbReference type="OrthoDB" id="1821349at2"/>
<dbReference type="SUPFAM" id="SSF141694">
    <property type="entry name" value="AF2212/PG0164-like"/>
    <property type="match status" value="1"/>
</dbReference>
<reference evidence="1" key="1">
    <citation type="submission" date="2009-02" db="EMBL/GenBank/DDBJ databases">
        <authorList>
            <person name="Fulton L."/>
            <person name="Clifton S."/>
            <person name="Fulton B."/>
            <person name="Xu J."/>
            <person name="Minx P."/>
            <person name="Pepin K.H."/>
            <person name="Johnson M."/>
            <person name="Bhonagiri V."/>
            <person name="Nash W.E."/>
            <person name="Mardis E.R."/>
            <person name="Wilson R.K."/>
        </authorList>
    </citation>
    <scope>NUCLEOTIDE SEQUENCE [LARGE SCALE GENOMIC DNA]</scope>
    <source>
        <strain evidence="1">DSM 15053</strain>
    </source>
</reference>
<dbReference type="InterPro" id="IPR015018">
    <property type="entry name" value="DUF1905"/>
</dbReference>
<dbReference type="RefSeq" id="WP_006441429.1">
    <property type="nucleotide sequence ID" value="NZ_CP036524.1"/>
</dbReference>